<dbReference type="Proteomes" id="UP000027222">
    <property type="component" value="Unassembled WGS sequence"/>
</dbReference>
<dbReference type="InterPro" id="IPR001969">
    <property type="entry name" value="Aspartic_peptidase_AS"/>
</dbReference>
<feature type="active site" evidence="3">
    <location>
        <position position="49"/>
    </location>
</feature>
<dbReference type="Gene3D" id="2.40.70.10">
    <property type="entry name" value="Acid Proteases"/>
    <property type="match status" value="2"/>
</dbReference>
<evidence type="ECO:0000256" key="5">
    <source>
        <dbReference type="SAM" id="SignalP"/>
    </source>
</evidence>
<evidence type="ECO:0000259" key="6">
    <source>
        <dbReference type="PROSITE" id="PS51767"/>
    </source>
</evidence>
<protein>
    <recommendedName>
        <fullName evidence="6">Peptidase A1 domain-containing protein</fullName>
    </recommendedName>
</protein>
<evidence type="ECO:0000256" key="1">
    <source>
        <dbReference type="ARBA" id="ARBA00007447"/>
    </source>
</evidence>
<dbReference type="SUPFAM" id="SSF50630">
    <property type="entry name" value="Acid proteases"/>
    <property type="match status" value="1"/>
</dbReference>
<dbReference type="PROSITE" id="PS00141">
    <property type="entry name" value="ASP_PROTEASE"/>
    <property type="match status" value="1"/>
</dbReference>
<evidence type="ECO:0000256" key="4">
    <source>
        <dbReference type="RuleBase" id="RU000454"/>
    </source>
</evidence>
<dbReference type="InterPro" id="IPR034164">
    <property type="entry name" value="Pepsin-like_dom"/>
</dbReference>
<keyword evidence="8" id="KW-1185">Reference proteome</keyword>
<dbReference type="AlphaFoldDB" id="A0A067SJH6"/>
<comment type="similarity">
    <text evidence="1 4">Belongs to the peptidase A1 family.</text>
</comment>
<dbReference type="OrthoDB" id="771136at2759"/>
<feature type="chain" id="PRO_5001645821" description="Peptidase A1 domain-containing protein" evidence="5">
    <location>
        <begin position="18"/>
        <end position="376"/>
    </location>
</feature>
<evidence type="ECO:0000313" key="8">
    <source>
        <dbReference type="Proteomes" id="UP000027222"/>
    </source>
</evidence>
<keyword evidence="5" id="KW-0732">Signal</keyword>
<evidence type="ECO:0000313" key="7">
    <source>
        <dbReference type="EMBL" id="KDR71036.1"/>
    </source>
</evidence>
<evidence type="ECO:0000256" key="2">
    <source>
        <dbReference type="ARBA" id="ARBA00022750"/>
    </source>
</evidence>
<keyword evidence="4" id="KW-0645">Protease</keyword>
<proteinExistence type="inferred from homology"/>
<organism evidence="7 8">
    <name type="scientific">Galerina marginata (strain CBS 339.88)</name>
    <dbReference type="NCBI Taxonomy" id="685588"/>
    <lineage>
        <taxon>Eukaryota</taxon>
        <taxon>Fungi</taxon>
        <taxon>Dikarya</taxon>
        <taxon>Basidiomycota</taxon>
        <taxon>Agaricomycotina</taxon>
        <taxon>Agaricomycetes</taxon>
        <taxon>Agaricomycetidae</taxon>
        <taxon>Agaricales</taxon>
        <taxon>Agaricineae</taxon>
        <taxon>Strophariaceae</taxon>
        <taxon>Galerina</taxon>
    </lineage>
</organism>
<dbReference type="PRINTS" id="PR00792">
    <property type="entry name" value="PEPSIN"/>
</dbReference>
<dbReference type="InterPro" id="IPR021109">
    <property type="entry name" value="Peptidase_aspartic_dom_sf"/>
</dbReference>
<feature type="active site" evidence="3">
    <location>
        <position position="248"/>
    </location>
</feature>
<feature type="signal peptide" evidence="5">
    <location>
        <begin position="1"/>
        <end position="17"/>
    </location>
</feature>
<dbReference type="InterPro" id="IPR001461">
    <property type="entry name" value="Aspartic_peptidase_A1"/>
</dbReference>
<dbReference type="Pfam" id="PF00026">
    <property type="entry name" value="Asp"/>
    <property type="match status" value="1"/>
</dbReference>
<dbReference type="GO" id="GO:0000324">
    <property type="term" value="C:fungal-type vacuole"/>
    <property type="evidence" value="ECO:0007669"/>
    <property type="project" value="TreeGrafter"/>
</dbReference>
<evidence type="ECO:0000256" key="3">
    <source>
        <dbReference type="PIRSR" id="PIRSR601461-1"/>
    </source>
</evidence>
<name>A0A067SJH6_GALM3</name>
<dbReference type="PROSITE" id="PS51767">
    <property type="entry name" value="PEPTIDASE_A1"/>
    <property type="match status" value="1"/>
</dbReference>
<feature type="domain" description="Peptidase A1" evidence="6">
    <location>
        <begin position="31"/>
        <end position="366"/>
    </location>
</feature>
<gene>
    <name evidence="7" type="ORF">GALMADRAFT_229700</name>
</gene>
<dbReference type="GO" id="GO:0006508">
    <property type="term" value="P:proteolysis"/>
    <property type="evidence" value="ECO:0007669"/>
    <property type="project" value="UniProtKB-KW"/>
</dbReference>
<accession>A0A067SJH6</accession>
<reference evidence="8" key="1">
    <citation type="journal article" date="2014" name="Proc. Natl. Acad. Sci. U.S.A.">
        <title>Extensive sampling of basidiomycete genomes demonstrates inadequacy of the white-rot/brown-rot paradigm for wood decay fungi.</title>
        <authorList>
            <person name="Riley R."/>
            <person name="Salamov A.A."/>
            <person name="Brown D.W."/>
            <person name="Nagy L.G."/>
            <person name="Floudas D."/>
            <person name="Held B.W."/>
            <person name="Levasseur A."/>
            <person name="Lombard V."/>
            <person name="Morin E."/>
            <person name="Otillar R."/>
            <person name="Lindquist E.A."/>
            <person name="Sun H."/>
            <person name="LaButti K.M."/>
            <person name="Schmutz J."/>
            <person name="Jabbour D."/>
            <person name="Luo H."/>
            <person name="Baker S.E."/>
            <person name="Pisabarro A.G."/>
            <person name="Walton J.D."/>
            <person name="Blanchette R.A."/>
            <person name="Henrissat B."/>
            <person name="Martin F."/>
            <person name="Cullen D."/>
            <person name="Hibbett D.S."/>
            <person name="Grigoriev I.V."/>
        </authorList>
    </citation>
    <scope>NUCLEOTIDE SEQUENCE [LARGE SCALE GENOMIC DNA]</scope>
    <source>
        <strain evidence="8">CBS 339.88</strain>
    </source>
</reference>
<dbReference type="PANTHER" id="PTHR47966">
    <property type="entry name" value="BETA-SITE APP-CLEAVING ENZYME, ISOFORM A-RELATED"/>
    <property type="match status" value="1"/>
</dbReference>
<dbReference type="GO" id="GO:0004190">
    <property type="term" value="F:aspartic-type endopeptidase activity"/>
    <property type="evidence" value="ECO:0007669"/>
    <property type="project" value="UniProtKB-KW"/>
</dbReference>
<dbReference type="EMBL" id="KL142394">
    <property type="protein sequence ID" value="KDR71036.1"/>
    <property type="molecule type" value="Genomic_DNA"/>
</dbReference>
<dbReference type="HOGENOM" id="CLU_062498_0_0_1"/>
<keyword evidence="4" id="KW-0378">Hydrolase</keyword>
<dbReference type="InterPro" id="IPR033121">
    <property type="entry name" value="PEPTIDASE_A1"/>
</dbReference>
<sequence>MMKSIVAGVAILSTTAASVLDLKISIQKSYSVVHVGVGTPPVDHALLFDTGSSTLWLIDSSCTPENCLNGSGLNRNVYNLSASHTGKEFSAITDSIEYSGGTVTGLLASDVVTVGHTSFPLNFAAITKSTWSSLAADGFLGLASSSIAFSNTTSFFETIMQKGLADQPRFGIYKGSALPTVANSSPDNNGVLTLGGSREKKYSDKEVKFVDLSSPFQVYKTPFHSLNITNSVNGTKFNTPWTGSVVADTGAATITVPQQYVSAIYAATPWTFESLTSGLRPLCSDFTDDWSVSLTLGVEGKLQTFTVTGSMLAIPGYVDDDHCFPPFNFWDSQNIIIGSVWLRNFYSVFDFGSFNPAHYKMRMGFAPLKREFLPKV</sequence>
<dbReference type="PANTHER" id="PTHR47966:SF68">
    <property type="entry name" value="PEPTIDASE A1 DOMAIN-CONTAINING PROTEIN"/>
    <property type="match status" value="1"/>
</dbReference>
<dbReference type="CDD" id="cd05471">
    <property type="entry name" value="pepsin_like"/>
    <property type="match status" value="1"/>
</dbReference>
<keyword evidence="2 4" id="KW-0064">Aspartyl protease</keyword>